<proteinExistence type="predicted"/>
<feature type="region of interest" description="Disordered" evidence="1">
    <location>
        <begin position="128"/>
        <end position="161"/>
    </location>
</feature>
<evidence type="ECO:0000256" key="1">
    <source>
        <dbReference type="SAM" id="MobiDB-lite"/>
    </source>
</evidence>
<feature type="compositionally biased region" description="Basic residues" evidence="1">
    <location>
        <begin position="144"/>
        <end position="159"/>
    </location>
</feature>
<evidence type="ECO:0000313" key="3">
    <source>
        <dbReference type="Proteomes" id="UP000250235"/>
    </source>
</evidence>
<name>A0A2Z7CBN7_9LAMI</name>
<sequence length="428" mass="48128">MLNTLSSVSVREYRIQYLRDPQWFRDTASRGPTTIAASESQFRTCPSDHDSIGYPRMSASGESSTTMHRLLHASGSHPIPPPDDPKKHCDVLSMQIDSDLVIYRTTLIRTFQVVTICRVDKSEFASTTLTQAPKGAAPPPKTSPRPRRLPRAAARRPTRRPSLIDQTCSDQFFEEDPSVLISSGLLVQDDEGVSLPVVDLIDESTAAYREEPVSLRFWLEPGACRQQDGIRIRHRYQTMVSEPGSDTSIHRCHIASSLYFSDRINQRKKIIRAWPPAAAVCGGLSPPLACVREVARMVSLEVARWPHNCCTMAGRETCTAPRTGCAIEWAGRAPLCTSPGSDLRCPCDRRAWRPRGWPMICAWLRGWWTTICCLPCTWWRDRHATGCALVAQHHGRCFTRWLDVACWRPPPQSGDDLRQIIATAEFCF</sequence>
<dbReference type="AlphaFoldDB" id="A0A2Z7CBN7"/>
<evidence type="ECO:0000313" key="2">
    <source>
        <dbReference type="EMBL" id="KZV44298.1"/>
    </source>
</evidence>
<gene>
    <name evidence="2" type="ORF">F511_17621</name>
</gene>
<dbReference type="EMBL" id="KQ997081">
    <property type="protein sequence ID" value="KZV44298.1"/>
    <property type="molecule type" value="Genomic_DNA"/>
</dbReference>
<accession>A0A2Z7CBN7</accession>
<reference evidence="2 3" key="1">
    <citation type="journal article" date="2015" name="Proc. Natl. Acad. Sci. U.S.A.">
        <title>The resurrection genome of Boea hygrometrica: A blueprint for survival of dehydration.</title>
        <authorList>
            <person name="Xiao L."/>
            <person name="Yang G."/>
            <person name="Zhang L."/>
            <person name="Yang X."/>
            <person name="Zhao S."/>
            <person name="Ji Z."/>
            <person name="Zhou Q."/>
            <person name="Hu M."/>
            <person name="Wang Y."/>
            <person name="Chen M."/>
            <person name="Xu Y."/>
            <person name="Jin H."/>
            <person name="Xiao X."/>
            <person name="Hu G."/>
            <person name="Bao F."/>
            <person name="Hu Y."/>
            <person name="Wan P."/>
            <person name="Li L."/>
            <person name="Deng X."/>
            <person name="Kuang T."/>
            <person name="Xiang C."/>
            <person name="Zhu J.K."/>
            <person name="Oliver M.J."/>
            <person name="He Y."/>
        </authorList>
    </citation>
    <scope>NUCLEOTIDE SEQUENCE [LARGE SCALE GENOMIC DNA]</scope>
    <source>
        <strain evidence="3">cv. XS01</strain>
    </source>
</reference>
<protein>
    <submittedName>
        <fullName evidence="2">Uncharacterized protein</fullName>
    </submittedName>
</protein>
<dbReference type="Proteomes" id="UP000250235">
    <property type="component" value="Unassembled WGS sequence"/>
</dbReference>
<organism evidence="2 3">
    <name type="scientific">Dorcoceras hygrometricum</name>
    <dbReference type="NCBI Taxonomy" id="472368"/>
    <lineage>
        <taxon>Eukaryota</taxon>
        <taxon>Viridiplantae</taxon>
        <taxon>Streptophyta</taxon>
        <taxon>Embryophyta</taxon>
        <taxon>Tracheophyta</taxon>
        <taxon>Spermatophyta</taxon>
        <taxon>Magnoliopsida</taxon>
        <taxon>eudicotyledons</taxon>
        <taxon>Gunneridae</taxon>
        <taxon>Pentapetalae</taxon>
        <taxon>asterids</taxon>
        <taxon>lamiids</taxon>
        <taxon>Lamiales</taxon>
        <taxon>Gesneriaceae</taxon>
        <taxon>Didymocarpoideae</taxon>
        <taxon>Trichosporeae</taxon>
        <taxon>Loxocarpinae</taxon>
        <taxon>Dorcoceras</taxon>
    </lineage>
</organism>
<keyword evidence="3" id="KW-1185">Reference proteome</keyword>